<accession>A0ABP1FB29</accession>
<dbReference type="Proteomes" id="UP001497602">
    <property type="component" value="Unassembled WGS sequence"/>
</dbReference>
<keyword evidence="2" id="KW-1185">Reference proteome</keyword>
<evidence type="ECO:0000313" key="2">
    <source>
        <dbReference type="Proteomes" id="UP001497602"/>
    </source>
</evidence>
<gene>
    <name evidence="1" type="ORF">T190115A13A_20246</name>
</gene>
<proteinExistence type="predicted"/>
<name>A0ABP1FB29_9FLAO</name>
<sequence>MVYKLTTYKTLTGTKQILELQKKKRTEAIVYKGNQPAFFVDCFDLQTESNVKMNSLVLCQKRSIEEVIKDISKRNNIDLSVKEAPLFSIEKSYEYREVELPPLPENWLN</sequence>
<dbReference type="RefSeq" id="WP_348705318.1">
    <property type="nucleotide sequence ID" value="NZ_CAXIYA010000033.1"/>
</dbReference>
<protein>
    <submittedName>
        <fullName evidence="1">Uncharacterized protein</fullName>
    </submittedName>
</protein>
<evidence type="ECO:0000313" key="1">
    <source>
        <dbReference type="EMBL" id="CAL2106966.1"/>
    </source>
</evidence>
<organism evidence="1 2">
    <name type="scientific">Tenacibaculum vairaonense</name>
    <dbReference type="NCBI Taxonomy" id="3137860"/>
    <lineage>
        <taxon>Bacteria</taxon>
        <taxon>Pseudomonadati</taxon>
        <taxon>Bacteroidota</taxon>
        <taxon>Flavobacteriia</taxon>
        <taxon>Flavobacteriales</taxon>
        <taxon>Flavobacteriaceae</taxon>
        <taxon>Tenacibaculum</taxon>
    </lineage>
</organism>
<reference evidence="1 2" key="1">
    <citation type="submission" date="2024-05" db="EMBL/GenBank/DDBJ databases">
        <authorList>
            <person name="Duchaud E."/>
        </authorList>
    </citation>
    <scope>NUCLEOTIDE SEQUENCE [LARGE SCALE GENOMIC DNA]</scope>
    <source>
        <strain evidence="1">Ena-SAMPLE-TAB-13-05-2024-13:56:06:370-140305</strain>
    </source>
</reference>
<dbReference type="EMBL" id="CAXJRC010000022">
    <property type="protein sequence ID" value="CAL2106966.1"/>
    <property type="molecule type" value="Genomic_DNA"/>
</dbReference>
<comment type="caution">
    <text evidence="1">The sequence shown here is derived from an EMBL/GenBank/DDBJ whole genome shotgun (WGS) entry which is preliminary data.</text>
</comment>